<keyword evidence="5" id="KW-0012">Acyltransferase</keyword>
<name>A0A923IY36_9ACTO</name>
<dbReference type="SUPFAM" id="SSF55729">
    <property type="entry name" value="Acyl-CoA N-acyltransferases (Nat)"/>
    <property type="match status" value="1"/>
</dbReference>
<dbReference type="AlphaFoldDB" id="A0A923IY36"/>
<evidence type="ECO:0000259" key="7">
    <source>
        <dbReference type="Pfam" id="PF13480"/>
    </source>
</evidence>
<comment type="similarity">
    <text evidence="1">Belongs to the FemABX family.</text>
</comment>
<protein>
    <recommendedName>
        <fullName evidence="7">BioF2-like acetyltransferase domain-containing protein</fullName>
    </recommendedName>
</protein>
<evidence type="ECO:0000313" key="9">
    <source>
        <dbReference type="Proteomes" id="UP000617426"/>
    </source>
</evidence>
<keyword evidence="9" id="KW-1185">Reference proteome</keyword>
<dbReference type="GO" id="GO:0009252">
    <property type="term" value="P:peptidoglycan biosynthetic process"/>
    <property type="evidence" value="ECO:0007669"/>
    <property type="project" value="UniProtKB-KW"/>
</dbReference>
<dbReference type="Pfam" id="PF13480">
    <property type="entry name" value="Acetyltransf_6"/>
    <property type="match status" value="1"/>
</dbReference>
<dbReference type="PANTHER" id="PTHR36174">
    <property type="entry name" value="LIPID II:GLYCINE GLYCYLTRANSFERASE"/>
    <property type="match status" value="1"/>
</dbReference>
<accession>A0A923IY36</accession>
<dbReference type="EMBL" id="JACHMK010000001">
    <property type="protein sequence ID" value="MBB6334775.1"/>
    <property type="molecule type" value="Genomic_DNA"/>
</dbReference>
<reference evidence="8" key="1">
    <citation type="submission" date="2020-08" db="EMBL/GenBank/DDBJ databases">
        <title>Sequencing the genomes of 1000 actinobacteria strains.</title>
        <authorList>
            <person name="Klenk H.-P."/>
        </authorList>
    </citation>
    <scope>NUCLEOTIDE SEQUENCE</scope>
    <source>
        <strain evidence="8">DSM 10695</strain>
    </source>
</reference>
<dbReference type="GO" id="GO:0016755">
    <property type="term" value="F:aminoacyltransferase activity"/>
    <property type="evidence" value="ECO:0007669"/>
    <property type="project" value="InterPro"/>
</dbReference>
<evidence type="ECO:0000313" key="8">
    <source>
        <dbReference type="EMBL" id="MBB6334775.1"/>
    </source>
</evidence>
<dbReference type="Proteomes" id="UP000617426">
    <property type="component" value="Unassembled WGS sequence"/>
</dbReference>
<comment type="caution">
    <text evidence="8">The sequence shown here is derived from an EMBL/GenBank/DDBJ whole genome shotgun (WGS) entry which is preliminary data.</text>
</comment>
<gene>
    <name evidence="8" type="ORF">HD592_001340</name>
</gene>
<proteinExistence type="inferred from homology"/>
<evidence type="ECO:0000256" key="5">
    <source>
        <dbReference type="ARBA" id="ARBA00023315"/>
    </source>
</evidence>
<dbReference type="InterPro" id="IPR003447">
    <property type="entry name" value="FEMABX"/>
</dbReference>
<organism evidence="8 9">
    <name type="scientific">Schaalia hyovaginalis</name>
    <dbReference type="NCBI Taxonomy" id="29316"/>
    <lineage>
        <taxon>Bacteria</taxon>
        <taxon>Bacillati</taxon>
        <taxon>Actinomycetota</taxon>
        <taxon>Actinomycetes</taxon>
        <taxon>Actinomycetales</taxon>
        <taxon>Actinomycetaceae</taxon>
        <taxon>Schaalia</taxon>
    </lineage>
</organism>
<dbReference type="PANTHER" id="PTHR36174:SF1">
    <property type="entry name" value="LIPID II:GLYCINE GLYCYLTRANSFERASE"/>
    <property type="match status" value="1"/>
</dbReference>
<dbReference type="PROSITE" id="PS51191">
    <property type="entry name" value="FEMABX"/>
    <property type="match status" value="1"/>
</dbReference>
<dbReference type="GO" id="GO:0071555">
    <property type="term" value="P:cell wall organization"/>
    <property type="evidence" value="ECO:0007669"/>
    <property type="project" value="UniProtKB-KW"/>
</dbReference>
<dbReference type="GO" id="GO:0008360">
    <property type="term" value="P:regulation of cell shape"/>
    <property type="evidence" value="ECO:0007669"/>
    <property type="project" value="UniProtKB-KW"/>
</dbReference>
<keyword evidence="2" id="KW-0808">Transferase</keyword>
<dbReference type="RefSeq" id="WP_184452755.1">
    <property type="nucleotide sequence ID" value="NZ_JACHMK010000001.1"/>
</dbReference>
<dbReference type="InterPro" id="IPR038740">
    <property type="entry name" value="BioF2-like_GNAT_dom"/>
</dbReference>
<evidence type="ECO:0000256" key="2">
    <source>
        <dbReference type="ARBA" id="ARBA00022679"/>
    </source>
</evidence>
<dbReference type="Gene3D" id="3.40.630.30">
    <property type="match status" value="1"/>
</dbReference>
<feature type="domain" description="BioF2-like acetyltransferase" evidence="7">
    <location>
        <begin position="154"/>
        <end position="284"/>
    </location>
</feature>
<dbReference type="InterPro" id="IPR050644">
    <property type="entry name" value="PG_Glycine_Bridge_Synth"/>
</dbReference>
<dbReference type="InterPro" id="IPR016181">
    <property type="entry name" value="Acyl_CoA_acyltransferase"/>
</dbReference>
<keyword evidence="4" id="KW-0573">Peptidoglycan synthesis</keyword>
<evidence type="ECO:0000256" key="1">
    <source>
        <dbReference type="ARBA" id="ARBA00009943"/>
    </source>
</evidence>
<keyword evidence="6" id="KW-0961">Cell wall biogenesis/degradation</keyword>
<keyword evidence="3" id="KW-0133">Cell shape</keyword>
<sequence>MTAVTRIVELSADEMRCAASGVGGLPIEQSEHWELFARRRGSIPTARIGWFEGDKCAAVLALYEHRIRHWRYLWAKNGPVWIKEPTPEREAALRVDLARWLRSRDRGILFVRLHAWYRAGDLHDLLQTLTFDRTIVIDCSGGTEDTILETMTSDGRRRIRRSRAKAEKIGSRISEETGISPEGFEEFYAVLDETAKRDGFRQHPKEVYLDLLEALGPDHARLFASRDASGAILSWDLVLTNGKHAQVEYGASSERGRALGATQLLDLEVAIRLAAEGFEGLDLRGVHSPRVPELFSVGKYKRSFASHYTDVAGAWDMPLSNARYALVRTLLAAKRRLVAPKTLD</sequence>
<evidence type="ECO:0000256" key="3">
    <source>
        <dbReference type="ARBA" id="ARBA00022960"/>
    </source>
</evidence>
<evidence type="ECO:0000256" key="6">
    <source>
        <dbReference type="ARBA" id="ARBA00023316"/>
    </source>
</evidence>
<evidence type="ECO:0000256" key="4">
    <source>
        <dbReference type="ARBA" id="ARBA00022984"/>
    </source>
</evidence>